<dbReference type="Pfam" id="PF01663">
    <property type="entry name" value="Phosphodiest"/>
    <property type="match status" value="1"/>
</dbReference>
<dbReference type="InterPro" id="IPR017850">
    <property type="entry name" value="Alkaline_phosphatase_core_sf"/>
</dbReference>
<name>A0A2N9LTU1_9BACT</name>
<dbReference type="PANTHER" id="PTHR10151">
    <property type="entry name" value="ECTONUCLEOTIDE PYROPHOSPHATASE/PHOSPHODIESTERASE"/>
    <property type="match status" value="1"/>
</dbReference>
<dbReference type="CDD" id="cd16018">
    <property type="entry name" value="Enpp"/>
    <property type="match status" value="1"/>
</dbReference>
<evidence type="ECO:0000313" key="2">
    <source>
        <dbReference type="EMBL" id="SPE26629.1"/>
    </source>
</evidence>
<dbReference type="SUPFAM" id="SSF53649">
    <property type="entry name" value="Alkaline phosphatase-like"/>
    <property type="match status" value="1"/>
</dbReference>
<feature type="chain" id="PRO_5014660422" evidence="1">
    <location>
        <begin position="22"/>
        <end position="445"/>
    </location>
</feature>
<evidence type="ECO:0000313" key="3">
    <source>
        <dbReference type="Proteomes" id="UP000239735"/>
    </source>
</evidence>
<organism evidence="2 3">
    <name type="scientific">Candidatus Sulfuritelmatomonas gaucii</name>
    <dbReference type="NCBI Taxonomy" id="2043161"/>
    <lineage>
        <taxon>Bacteria</taxon>
        <taxon>Pseudomonadati</taxon>
        <taxon>Acidobacteriota</taxon>
        <taxon>Terriglobia</taxon>
        <taxon>Terriglobales</taxon>
        <taxon>Acidobacteriaceae</taxon>
        <taxon>Candidatus Sulfuritelmatomonas</taxon>
    </lineage>
</organism>
<dbReference type="Gene3D" id="3.30.1360.180">
    <property type="match status" value="1"/>
</dbReference>
<gene>
    <name evidence="2" type="ORF">SBA5_550052</name>
</gene>
<keyword evidence="1" id="KW-0732">Signal</keyword>
<reference evidence="3" key="1">
    <citation type="submission" date="2018-02" db="EMBL/GenBank/DDBJ databases">
        <authorList>
            <person name="Hausmann B."/>
        </authorList>
    </citation>
    <scope>NUCLEOTIDE SEQUENCE [LARGE SCALE GENOMIC DNA]</scope>
    <source>
        <strain evidence="3">Peat soil MAG SbA5</strain>
    </source>
</reference>
<dbReference type="EC" id="3.1.4.1" evidence="2"/>
<feature type="signal peptide" evidence="1">
    <location>
        <begin position="1"/>
        <end position="21"/>
    </location>
</feature>
<dbReference type="Proteomes" id="UP000239735">
    <property type="component" value="Unassembled WGS sequence"/>
</dbReference>
<dbReference type="Gene3D" id="3.40.720.10">
    <property type="entry name" value="Alkaline Phosphatase, subunit A"/>
    <property type="match status" value="1"/>
</dbReference>
<accession>A0A2N9LTU1</accession>
<keyword evidence="2" id="KW-0378">Hydrolase</keyword>
<dbReference type="GO" id="GO:0004528">
    <property type="term" value="F:phosphodiesterase I activity"/>
    <property type="evidence" value="ECO:0007669"/>
    <property type="project" value="UniProtKB-EC"/>
</dbReference>
<evidence type="ECO:0000256" key="1">
    <source>
        <dbReference type="SAM" id="SignalP"/>
    </source>
</evidence>
<sequence>MQLRALRRLTLAVFVFVFGLAATPASLSGQGSSFNPALPLTHVDNGPNSAWAQRQHYLILVSLDGFRWDYAKRENATHLLALGKRGVWAPEGMMPSYPSLTFPNHFTIVTGLYPEHHGIVANSFLDAARGARYSYTEPQTATDGSWYSGVPIWSLAESHGMRTACMLWPGSEAKIAGFRPSYYAQFDAKTQSTPEAQQARIDDTVALLHLAAEDRPHFIAIYFSEPDHEGHEFGPDARETRAAELKMDAIIGRLEVALKGTALPIDVVIVSDHGMVKSEGDWINLDQFADLTGFEVTGALLYGKTEEDRARVYEQLKHATSQFMVFRLKNVPANLNFNSNAREGDPVVVATGPYALRAHAPPAGSADHPPQTGMHGFDPHILPEMKASFFAAGPDLAQGKTVGPFDNVNLYPWMAHMLGLDPAKNDGSLNILAGTLRDNGVAPQK</sequence>
<dbReference type="EMBL" id="OKRB01000114">
    <property type="protein sequence ID" value="SPE26629.1"/>
    <property type="molecule type" value="Genomic_DNA"/>
</dbReference>
<protein>
    <submittedName>
        <fullName evidence="2">Phosphodiesterase I</fullName>
        <ecNumber evidence="2">3.1.4.1</ecNumber>
    </submittedName>
</protein>
<dbReference type="PANTHER" id="PTHR10151:SF120">
    <property type="entry name" value="BIS(5'-ADENOSYL)-TRIPHOSPHATASE"/>
    <property type="match status" value="1"/>
</dbReference>
<dbReference type="InterPro" id="IPR002591">
    <property type="entry name" value="Phosphodiest/P_Trfase"/>
</dbReference>
<dbReference type="AlphaFoldDB" id="A0A2N9LTU1"/>
<proteinExistence type="predicted"/>